<dbReference type="PANTHER" id="PTHR35523:SF1">
    <property type="entry name" value="CELL WALL PROTEIN SED1"/>
    <property type="match status" value="1"/>
</dbReference>
<dbReference type="GO" id="GO:0005199">
    <property type="term" value="F:structural constituent of cell wall"/>
    <property type="evidence" value="ECO:0007669"/>
    <property type="project" value="InterPro"/>
</dbReference>
<dbReference type="PRINTS" id="PR01217">
    <property type="entry name" value="PRICHEXTENSN"/>
</dbReference>
<proteinExistence type="predicted"/>
<dbReference type="PANTHER" id="PTHR35523">
    <property type="entry name" value="CELL WALL PROTEIN SED1"/>
    <property type="match status" value="1"/>
</dbReference>
<reference evidence="4" key="1">
    <citation type="journal article" date="2017" name="bioRxiv">
        <title>Conservation of a gene cluster reveals novel cercosporin biosynthetic mechanisms and extends production to the genus Colletotrichum.</title>
        <authorList>
            <person name="de Jonge R."/>
            <person name="Ebert M.K."/>
            <person name="Huitt-Roehl C.R."/>
            <person name="Pal P."/>
            <person name="Suttle J.C."/>
            <person name="Spanner R.E."/>
            <person name="Neubauer J.D."/>
            <person name="Jurick W.M.II."/>
            <person name="Stott K.A."/>
            <person name="Secor G.A."/>
            <person name="Thomma B.P.H.J."/>
            <person name="Van de Peer Y."/>
            <person name="Townsend C.A."/>
            <person name="Bolton M.D."/>
        </authorList>
    </citation>
    <scope>NUCLEOTIDE SEQUENCE [LARGE SCALE GENOMIC DNA]</scope>
    <source>
        <strain evidence="4">CBS538.71</strain>
    </source>
</reference>
<feature type="compositionally biased region" description="Pro residues" evidence="1">
    <location>
        <begin position="371"/>
        <end position="414"/>
    </location>
</feature>
<dbReference type="Proteomes" id="UP000237631">
    <property type="component" value="Unassembled WGS sequence"/>
</dbReference>
<evidence type="ECO:0000313" key="4">
    <source>
        <dbReference type="Proteomes" id="UP000237631"/>
    </source>
</evidence>
<dbReference type="InterPro" id="IPR038843">
    <property type="entry name" value="Sed1/Spi1"/>
</dbReference>
<dbReference type="EMBL" id="PNEN01000391">
    <property type="protein sequence ID" value="PPJ59451.1"/>
    <property type="molecule type" value="Genomic_DNA"/>
</dbReference>
<feature type="compositionally biased region" description="Low complexity" evidence="1">
    <location>
        <begin position="60"/>
        <end position="86"/>
    </location>
</feature>
<gene>
    <name evidence="3" type="ORF">CBER1_02459</name>
</gene>
<dbReference type="STRING" id="357750.A0A2S6CIB2"/>
<feature type="region of interest" description="Disordered" evidence="1">
    <location>
        <begin position="21"/>
        <end position="97"/>
    </location>
</feature>
<feature type="signal peptide" evidence="2">
    <location>
        <begin position="1"/>
        <end position="20"/>
    </location>
</feature>
<feature type="region of interest" description="Disordered" evidence="1">
    <location>
        <begin position="140"/>
        <end position="180"/>
    </location>
</feature>
<dbReference type="GO" id="GO:0031505">
    <property type="term" value="P:fungal-type cell wall organization"/>
    <property type="evidence" value="ECO:0007669"/>
    <property type="project" value="InterPro"/>
</dbReference>
<name>A0A2S6CIB2_9PEZI</name>
<organism evidence="3 4">
    <name type="scientific">Cercospora berteroae</name>
    <dbReference type="NCBI Taxonomy" id="357750"/>
    <lineage>
        <taxon>Eukaryota</taxon>
        <taxon>Fungi</taxon>
        <taxon>Dikarya</taxon>
        <taxon>Ascomycota</taxon>
        <taxon>Pezizomycotina</taxon>
        <taxon>Dothideomycetes</taxon>
        <taxon>Dothideomycetidae</taxon>
        <taxon>Mycosphaerellales</taxon>
        <taxon>Mycosphaerellaceae</taxon>
        <taxon>Cercospora</taxon>
    </lineage>
</organism>
<comment type="caution">
    <text evidence="3">The sequence shown here is derived from an EMBL/GenBank/DDBJ whole genome shotgun (WGS) entry which is preliminary data.</text>
</comment>
<feature type="chain" id="PRO_5015779005" evidence="2">
    <location>
        <begin position="21"/>
        <end position="463"/>
    </location>
</feature>
<dbReference type="OrthoDB" id="3836772at2759"/>
<keyword evidence="2" id="KW-0732">Signal</keyword>
<sequence length="463" mass="49372">MKSFATFAFVGAVAAQANYAQPKGYEPQPPTYNAPPSYGQPPVHEQPSTTTKVTPPAYPTTTSKVTPPAYTTTTKVTPPAYPTTTTESIPSYPTSTCPAPGSYDSQGRYSCNPAHAYPTGQTCKLIDGCYYLEYPKTTPPTYPTTSKVTPPSYPTTTESKPVEYPTKSETKPAPYPTSSCPAPGDYDNKGRYSCNPAHAYPTGQTCKLIDGCYYLEYPKTTSTPPKYPTQPPPSYTTKVVTTDYETYCPQPTTFTHGPSTYTVTSATTITLPCKYGCTVTQPVYPHPTTVYKNTTVPVYGHPTTVTEVQPPKYTTKIETQLTTYCPEPTTITVKQSTYTVTSATTLVVPCPGGCTVTKEIPQPPKTYTHPVVPPTSPEQPHPAPPAETHPAPPAETYPVVPPTSPEQPQQPPVYAPTGSKPSTPVVGPSATTSRPPIATYTGAASQKVAGGMVAVAAAAAFFL</sequence>
<evidence type="ECO:0000256" key="2">
    <source>
        <dbReference type="SAM" id="SignalP"/>
    </source>
</evidence>
<keyword evidence="4" id="KW-1185">Reference proteome</keyword>
<feature type="region of interest" description="Disordered" evidence="1">
    <location>
        <begin position="352"/>
        <end position="434"/>
    </location>
</feature>
<feature type="compositionally biased region" description="Low complexity" evidence="1">
    <location>
        <begin position="143"/>
        <end position="157"/>
    </location>
</feature>
<protein>
    <submittedName>
        <fullName evidence="3">Uncharacterized protein</fullName>
    </submittedName>
</protein>
<evidence type="ECO:0000313" key="3">
    <source>
        <dbReference type="EMBL" id="PPJ59451.1"/>
    </source>
</evidence>
<feature type="compositionally biased region" description="Polar residues" evidence="1">
    <location>
        <begin position="87"/>
        <end position="97"/>
    </location>
</feature>
<dbReference type="AlphaFoldDB" id="A0A2S6CIB2"/>
<evidence type="ECO:0000256" key="1">
    <source>
        <dbReference type="SAM" id="MobiDB-lite"/>
    </source>
</evidence>
<dbReference type="GO" id="GO:0009277">
    <property type="term" value="C:fungal-type cell wall"/>
    <property type="evidence" value="ECO:0007669"/>
    <property type="project" value="TreeGrafter"/>
</dbReference>
<accession>A0A2S6CIB2</accession>